<evidence type="ECO:0000313" key="4">
    <source>
        <dbReference type="Proteomes" id="UP001064632"/>
    </source>
</evidence>
<dbReference type="Pfam" id="PF11412">
    <property type="entry name" value="DsbD_N"/>
    <property type="match status" value="1"/>
</dbReference>
<organism evidence="3 4">
    <name type="scientific">Tahibacter amnicola</name>
    <dbReference type="NCBI Taxonomy" id="2976241"/>
    <lineage>
        <taxon>Bacteria</taxon>
        <taxon>Pseudomonadati</taxon>
        <taxon>Pseudomonadota</taxon>
        <taxon>Gammaproteobacteria</taxon>
        <taxon>Lysobacterales</taxon>
        <taxon>Rhodanobacteraceae</taxon>
        <taxon>Tahibacter</taxon>
    </lineage>
</organism>
<dbReference type="Proteomes" id="UP001064632">
    <property type="component" value="Chromosome"/>
</dbReference>
<dbReference type="RefSeq" id="WP_261697454.1">
    <property type="nucleotide sequence ID" value="NZ_CP104694.1"/>
</dbReference>
<sequence length="273" mass="29160">MDLCRTLLLLAISTASFAQAQEPQALEPVQVTLVAEDTAIRPGQTAWIGLRLVHGAGWHTYWRNPGDSGLPTKVRFDLPEGFTVDDIAWPAPQRFDVGGLYNAGYDGDSVLPIALHVPPTAAAGSTLTIRADVAWLACREDCIPGKASVDLAVPVSTDAAAPGAVAAQFSRARASVPHAVSWKASARRDKDHVIVTLDGDDLPPARRLEAFVVERKVVGYAPPAVRSDGRALEVRFPLSEYFEKPPASLTVVLVQRAGEAARAWQVSAPFASP</sequence>
<gene>
    <name evidence="3" type="ORF">N4264_12970</name>
</gene>
<protein>
    <submittedName>
        <fullName evidence="3">Protein-disulfide reductase DsbD family protein</fullName>
    </submittedName>
</protein>
<evidence type="ECO:0000313" key="3">
    <source>
        <dbReference type="EMBL" id="UXI70506.1"/>
    </source>
</evidence>
<feature type="chain" id="PRO_5047115661" evidence="1">
    <location>
        <begin position="21"/>
        <end position="273"/>
    </location>
</feature>
<keyword evidence="1" id="KW-0732">Signal</keyword>
<feature type="domain" description="Thiol:disulfide interchange protein DsbD N-terminal" evidence="2">
    <location>
        <begin position="31"/>
        <end position="151"/>
    </location>
</feature>
<evidence type="ECO:0000256" key="1">
    <source>
        <dbReference type="SAM" id="SignalP"/>
    </source>
</evidence>
<proteinExistence type="predicted"/>
<dbReference type="InterPro" id="IPR028250">
    <property type="entry name" value="DsbDN"/>
</dbReference>
<dbReference type="EMBL" id="CP104694">
    <property type="protein sequence ID" value="UXI70506.1"/>
    <property type="molecule type" value="Genomic_DNA"/>
</dbReference>
<feature type="signal peptide" evidence="1">
    <location>
        <begin position="1"/>
        <end position="20"/>
    </location>
</feature>
<reference evidence="3" key="1">
    <citation type="submission" date="2022-09" db="EMBL/GenBank/DDBJ databases">
        <title>Tahibacter sp. nov., isolated from a fresh water.</title>
        <authorList>
            <person name="Baek J.H."/>
            <person name="Lee J.K."/>
            <person name="Kim J.M."/>
            <person name="Jeon C.O."/>
        </authorList>
    </citation>
    <scope>NUCLEOTIDE SEQUENCE</scope>
    <source>
        <strain evidence="3">W38</strain>
    </source>
</reference>
<accession>A0ABY6BKG6</accession>
<keyword evidence="4" id="KW-1185">Reference proteome</keyword>
<name>A0ABY6BKG6_9GAMM</name>
<evidence type="ECO:0000259" key="2">
    <source>
        <dbReference type="Pfam" id="PF11412"/>
    </source>
</evidence>